<evidence type="ECO:0000313" key="1">
    <source>
        <dbReference type="EMBL" id="SDL52546.1"/>
    </source>
</evidence>
<dbReference type="Proteomes" id="UP000183200">
    <property type="component" value="Unassembled WGS sequence"/>
</dbReference>
<evidence type="ECO:0000313" key="2">
    <source>
        <dbReference type="Proteomes" id="UP000183200"/>
    </source>
</evidence>
<reference evidence="2" key="1">
    <citation type="submission" date="2016-10" db="EMBL/GenBank/DDBJ databases">
        <authorList>
            <person name="Varghese N."/>
            <person name="Submissions S."/>
        </authorList>
    </citation>
    <scope>NUCLEOTIDE SEQUENCE [LARGE SCALE GENOMIC DNA]</scope>
    <source>
        <strain evidence="2">DSM 19110</strain>
    </source>
</reference>
<dbReference type="Pfam" id="PF26541">
    <property type="entry name" value="MafI2"/>
    <property type="match status" value="1"/>
</dbReference>
<sequence length="98" mass="11475">MKEQEITVLLKLSLQRALLGAIYPAIRAIAYEFNELKKLKIVFYLDREPTDDDYESISDVCAEVLGDIEFQKIDEICEYTTKSFSELEPNNFVYLRKE</sequence>
<keyword evidence="2" id="KW-1185">Reference proteome</keyword>
<proteinExistence type="predicted"/>
<dbReference type="InterPro" id="IPR058702">
    <property type="entry name" value="MafI2-like"/>
</dbReference>
<dbReference type="AlphaFoldDB" id="A0A1G9KSE4"/>
<dbReference type="RefSeq" id="WP_074604669.1">
    <property type="nucleotide sequence ID" value="NZ_FNGY01000001.1"/>
</dbReference>
<gene>
    <name evidence="1" type="ORF">SAMN05421820_101662</name>
</gene>
<organism evidence="1 2">
    <name type="scientific">Pedobacter steynii</name>
    <dbReference type="NCBI Taxonomy" id="430522"/>
    <lineage>
        <taxon>Bacteria</taxon>
        <taxon>Pseudomonadati</taxon>
        <taxon>Bacteroidota</taxon>
        <taxon>Sphingobacteriia</taxon>
        <taxon>Sphingobacteriales</taxon>
        <taxon>Sphingobacteriaceae</taxon>
        <taxon>Pedobacter</taxon>
    </lineage>
</organism>
<dbReference type="EMBL" id="FNGY01000001">
    <property type="protein sequence ID" value="SDL52546.1"/>
    <property type="molecule type" value="Genomic_DNA"/>
</dbReference>
<dbReference type="OrthoDB" id="1262618at2"/>
<protein>
    <submittedName>
        <fullName evidence="1">Uncharacterized protein</fullName>
    </submittedName>
</protein>
<accession>A0A1G9KSE4</accession>
<name>A0A1G9KSE4_9SPHI</name>